<evidence type="ECO:0008006" key="4">
    <source>
        <dbReference type="Google" id="ProtNLM"/>
    </source>
</evidence>
<name>A0A2A5WP29_9GAMM</name>
<dbReference type="EMBL" id="NTKD01000039">
    <property type="protein sequence ID" value="PDH38181.1"/>
    <property type="molecule type" value="Genomic_DNA"/>
</dbReference>
<proteinExistence type="predicted"/>
<feature type="region of interest" description="Disordered" evidence="1">
    <location>
        <begin position="153"/>
        <end position="172"/>
    </location>
</feature>
<reference evidence="2 3" key="1">
    <citation type="submission" date="2017-08" db="EMBL/GenBank/DDBJ databases">
        <title>Fine stratification of microbial communities through a metagenomic profile of the photic zone.</title>
        <authorList>
            <person name="Haro-Moreno J.M."/>
            <person name="Lopez-Perez M."/>
            <person name="De La Torre J."/>
            <person name="Picazo A."/>
            <person name="Camacho A."/>
            <person name="Rodriguez-Valera F."/>
        </authorList>
    </citation>
    <scope>NUCLEOTIDE SEQUENCE [LARGE SCALE GENOMIC DNA]</scope>
    <source>
        <strain evidence="2">MED-G24</strain>
    </source>
</reference>
<dbReference type="Pfam" id="PF08907">
    <property type="entry name" value="DUF1853"/>
    <property type="match status" value="1"/>
</dbReference>
<dbReference type="Proteomes" id="UP000219327">
    <property type="component" value="Unassembled WGS sequence"/>
</dbReference>
<dbReference type="InterPro" id="IPR015003">
    <property type="entry name" value="DUF1853"/>
</dbReference>
<protein>
    <recommendedName>
        <fullName evidence="4">DUF1853 domain-containing protein</fullName>
    </recommendedName>
</protein>
<dbReference type="AlphaFoldDB" id="A0A2A5WP29"/>
<feature type="region of interest" description="Disordered" evidence="1">
    <location>
        <begin position="303"/>
        <end position="325"/>
    </location>
</feature>
<gene>
    <name evidence="2" type="ORF">CNE99_07245</name>
</gene>
<accession>A0A2A5WP29</accession>
<evidence type="ECO:0000313" key="2">
    <source>
        <dbReference type="EMBL" id="PDH38181.1"/>
    </source>
</evidence>
<comment type="caution">
    <text evidence="2">The sequence shown here is derived from an EMBL/GenBank/DDBJ whole genome shotgun (WGS) entry which is preliminary data.</text>
</comment>
<organism evidence="2 3">
    <name type="scientific">OM182 bacterium MED-G24</name>
    <dbReference type="NCBI Taxonomy" id="1986255"/>
    <lineage>
        <taxon>Bacteria</taxon>
        <taxon>Pseudomonadati</taxon>
        <taxon>Pseudomonadota</taxon>
        <taxon>Gammaproteobacteria</taxon>
        <taxon>OMG group</taxon>
        <taxon>OM182 clade</taxon>
    </lineage>
</organism>
<evidence type="ECO:0000313" key="3">
    <source>
        <dbReference type="Proteomes" id="UP000219327"/>
    </source>
</evidence>
<sequence>MQVEQYTLRSCIGTTDPFAGHFTERLPVQGIPCRYHVVDRRRIHSAAQALDIRHTIHVTLHHVSDHKVGNTGAQAHLGFRSRMPPSYYDVMADGSPSSQDKQLSRSVRDLHWCLHSAPLIAEPPQGHPTNPRRTTEADEQVIWPTQAWYEGLLPDDTSNDTETEPPSPPDPHHFRLGLHFEALIRHWLAMSSQYTLVKHNWQVIANKRTIGEFDLIVRDQLTGELEHWELAIKFYLGTGDLSWPNWYGPNPSDRLDLKTNRLVTHQLTLSTQPEPSALLEAEQLSIKRVRCFMKGRLYYPHRQNPHPHYPQRNPHPLKDNPASTHDAPLPQVKVHPAHVHHDHNTGWWLPSDGLRDAFDASSRFIYLPKRLWLSSLTADDVADTLDLSDVTTMLHAPRAQQAIQFAEVTHEGEISRGFVVSSRWLERVG</sequence>
<evidence type="ECO:0000256" key="1">
    <source>
        <dbReference type="SAM" id="MobiDB-lite"/>
    </source>
</evidence>